<accession>A0A2V1CZE6</accession>
<dbReference type="STRING" id="97972.A0A2V1CZE6"/>
<feature type="region of interest" description="Disordered" evidence="1">
    <location>
        <begin position="1"/>
        <end position="47"/>
    </location>
</feature>
<sequence>MGSLPPAPPQWQAAEDGMKNWLAAKAEEEKRKQEEEKTRQEGLRLEQRRIEQSMLRESMQGGIPPHLVPMIFAGIGGGSLANKSAQWIQQYTGQLQTAEQQQQPQAQSQISPELRRETRLIRQPQPGVYGAQPQIPQPVLPPTSVLPGQRLPAQPQHAVLSKTSHASGSMLPRARATQSSGHQPPAGPSSVQHLQQTQLGQQEQPSPSIHFCHWVPPTSQQEQSSGGNPTATPSAPPRSGRLKAATQLHRPPTSAPQSSKSPSFSHLSTSSASTPGRRGHTPARG</sequence>
<feature type="compositionally biased region" description="Basic and acidic residues" evidence="1">
    <location>
        <begin position="25"/>
        <end position="47"/>
    </location>
</feature>
<gene>
    <name evidence="2" type="ORF">DM02DRAFT_373172</name>
</gene>
<proteinExistence type="predicted"/>
<feature type="region of interest" description="Disordered" evidence="1">
    <location>
        <begin position="126"/>
        <end position="285"/>
    </location>
</feature>
<feature type="compositionally biased region" description="Polar residues" evidence="1">
    <location>
        <begin position="217"/>
        <end position="233"/>
    </location>
</feature>
<feature type="compositionally biased region" description="Low complexity" evidence="1">
    <location>
        <begin position="192"/>
        <end position="204"/>
    </location>
</feature>
<organism evidence="2 3">
    <name type="scientific">Periconia macrospinosa</name>
    <dbReference type="NCBI Taxonomy" id="97972"/>
    <lineage>
        <taxon>Eukaryota</taxon>
        <taxon>Fungi</taxon>
        <taxon>Dikarya</taxon>
        <taxon>Ascomycota</taxon>
        <taxon>Pezizomycotina</taxon>
        <taxon>Dothideomycetes</taxon>
        <taxon>Pleosporomycetidae</taxon>
        <taxon>Pleosporales</taxon>
        <taxon>Massarineae</taxon>
        <taxon>Periconiaceae</taxon>
        <taxon>Periconia</taxon>
    </lineage>
</organism>
<evidence type="ECO:0000313" key="2">
    <source>
        <dbReference type="EMBL" id="PVH91061.1"/>
    </source>
</evidence>
<dbReference type="AlphaFoldDB" id="A0A2V1CZE6"/>
<evidence type="ECO:0000313" key="3">
    <source>
        <dbReference type="Proteomes" id="UP000244855"/>
    </source>
</evidence>
<dbReference type="Proteomes" id="UP000244855">
    <property type="component" value="Unassembled WGS sequence"/>
</dbReference>
<name>A0A2V1CZE6_9PLEO</name>
<protein>
    <submittedName>
        <fullName evidence="2">Uncharacterized protein</fullName>
    </submittedName>
</protein>
<dbReference type="OrthoDB" id="20105at2759"/>
<keyword evidence="3" id="KW-1185">Reference proteome</keyword>
<dbReference type="EMBL" id="KZ805975">
    <property type="protein sequence ID" value="PVH91061.1"/>
    <property type="molecule type" value="Genomic_DNA"/>
</dbReference>
<reference evidence="2 3" key="1">
    <citation type="journal article" date="2018" name="Sci. Rep.">
        <title>Comparative genomics provides insights into the lifestyle and reveals functional heterogeneity of dark septate endophytic fungi.</title>
        <authorList>
            <person name="Knapp D.G."/>
            <person name="Nemeth J.B."/>
            <person name="Barry K."/>
            <person name="Hainaut M."/>
            <person name="Henrissat B."/>
            <person name="Johnson J."/>
            <person name="Kuo A."/>
            <person name="Lim J.H.P."/>
            <person name="Lipzen A."/>
            <person name="Nolan M."/>
            <person name="Ohm R.A."/>
            <person name="Tamas L."/>
            <person name="Grigoriev I.V."/>
            <person name="Spatafora J.W."/>
            <person name="Nagy L.G."/>
            <person name="Kovacs G.M."/>
        </authorList>
    </citation>
    <scope>NUCLEOTIDE SEQUENCE [LARGE SCALE GENOMIC DNA]</scope>
    <source>
        <strain evidence="2 3">DSE2036</strain>
    </source>
</reference>
<evidence type="ECO:0000256" key="1">
    <source>
        <dbReference type="SAM" id="MobiDB-lite"/>
    </source>
</evidence>
<feature type="compositionally biased region" description="Low complexity" evidence="1">
    <location>
        <begin position="251"/>
        <end position="275"/>
    </location>
</feature>